<dbReference type="InterPro" id="IPR019239">
    <property type="entry name" value="VapB_antitoxin"/>
</dbReference>
<name>A0ABV1NRV6_9CAUL</name>
<organism evidence="1 2">
    <name type="scientific">Brevundimonas aurifodinae</name>
    <dbReference type="NCBI Taxonomy" id="1508312"/>
    <lineage>
        <taxon>Bacteria</taxon>
        <taxon>Pseudomonadati</taxon>
        <taxon>Pseudomonadota</taxon>
        <taxon>Alphaproteobacteria</taxon>
        <taxon>Caulobacterales</taxon>
        <taxon>Caulobacteraceae</taxon>
        <taxon>Brevundimonas</taxon>
    </lineage>
</organism>
<keyword evidence="2" id="KW-1185">Reference proteome</keyword>
<comment type="caution">
    <text evidence="1">The sequence shown here is derived from an EMBL/GenBank/DDBJ whole genome shotgun (WGS) entry which is preliminary data.</text>
</comment>
<gene>
    <name evidence="1" type="ORF">ABN401_14125</name>
</gene>
<proteinExistence type="predicted"/>
<dbReference type="RefSeq" id="WP_349685503.1">
    <property type="nucleotide sequence ID" value="NZ_JBEGDD010000012.1"/>
</dbReference>
<evidence type="ECO:0000313" key="2">
    <source>
        <dbReference type="Proteomes" id="UP001445732"/>
    </source>
</evidence>
<accession>A0ABV1NRV6</accession>
<evidence type="ECO:0000313" key="1">
    <source>
        <dbReference type="EMBL" id="MEQ7156355.1"/>
    </source>
</evidence>
<dbReference type="EMBL" id="JBEGDD010000012">
    <property type="protein sequence ID" value="MEQ7156355.1"/>
    <property type="molecule type" value="Genomic_DNA"/>
</dbReference>
<dbReference type="Proteomes" id="UP001445732">
    <property type="component" value="Unassembled WGS sequence"/>
</dbReference>
<reference evidence="1 2" key="1">
    <citation type="submission" date="2024-06" db="EMBL/GenBank/DDBJ databases">
        <title>Brevundimonas sp. C11.</title>
        <authorList>
            <person name="Maltman C."/>
        </authorList>
    </citation>
    <scope>NUCLEOTIDE SEQUENCE [LARGE SCALE GENOMIC DNA]</scope>
    <source>
        <strain evidence="1 2">C11</strain>
    </source>
</reference>
<dbReference type="Pfam" id="PF09957">
    <property type="entry name" value="VapB_antitoxin"/>
    <property type="match status" value="1"/>
</dbReference>
<protein>
    <submittedName>
        <fullName evidence="1">Type II toxin-antitoxin system VapB family antitoxin</fullName>
    </submittedName>
</protein>
<sequence>MRTNIEIDDKLIAEAMKATGAKTKREAVEEGLRTVVRLRAQAEIREFRGKLHWEGDLDAMRTDD</sequence>